<organism evidence="3 4">
    <name type="scientific">Thermotalea metallivorans</name>
    <dbReference type="NCBI Taxonomy" id="520762"/>
    <lineage>
        <taxon>Bacteria</taxon>
        <taxon>Bacillati</taxon>
        <taxon>Bacillota</taxon>
        <taxon>Clostridia</taxon>
        <taxon>Peptostreptococcales</taxon>
        <taxon>Thermotaleaceae</taxon>
        <taxon>Thermotalea</taxon>
    </lineage>
</organism>
<comment type="caution">
    <text evidence="3">The sequence shown here is derived from an EMBL/GenBank/DDBJ whole genome shotgun (WGS) entry which is preliminary data.</text>
</comment>
<keyword evidence="1 3" id="KW-0489">Methyltransferase</keyword>
<keyword evidence="2 3" id="KW-0808">Transferase</keyword>
<dbReference type="PATRIC" id="fig|520762.4.peg.1627"/>
<accession>A0A140L624</accession>
<evidence type="ECO:0000313" key="4">
    <source>
        <dbReference type="Proteomes" id="UP000070456"/>
    </source>
</evidence>
<dbReference type="PIRSF" id="PIRSF004553">
    <property type="entry name" value="CHP00095"/>
    <property type="match status" value="1"/>
</dbReference>
<dbReference type="Proteomes" id="UP000070456">
    <property type="component" value="Unassembled WGS sequence"/>
</dbReference>
<protein>
    <submittedName>
        <fullName evidence="3">Ribosomal RNA small subunit methyltransferase D</fullName>
        <ecNumber evidence="3">2.1.1.171</ecNumber>
    </submittedName>
</protein>
<dbReference type="STRING" id="520762.AN619_14630"/>
<dbReference type="AlphaFoldDB" id="A0A140L624"/>
<dbReference type="EMBL" id="LOEE01000030">
    <property type="protein sequence ID" value="KXG75999.1"/>
    <property type="molecule type" value="Genomic_DNA"/>
</dbReference>
<evidence type="ECO:0000256" key="1">
    <source>
        <dbReference type="ARBA" id="ARBA00022603"/>
    </source>
</evidence>
<dbReference type="InterPro" id="IPR002052">
    <property type="entry name" value="DNA_methylase_N6_adenine_CS"/>
</dbReference>
<dbReference type="OrthoDB" id="9803017at2"/>
<proteinExistence type="predicted"/>
<dbReference type="GO" id="GO:0003676">
    <property type="term" value="F:nucleic acid binding"/>
    <property type="evidence" value="ECO:0007669"/>
    <property type="project" value="InterPro"/>
</dbReference>
<dbReference type="CDD" id="cd02440">
    <property type="entry name" value="AdoMet_MTases"/>
    <property type="match status" value="1"/>
</dbReference>
<dbReference type="PROSITE" id="PS00092">
    <property type="entry name" value="N6_MTASE"/>
    <property type="match status" value="1"/>
</dbReference>
<dbReference type="Gene3D" id="3.40.50.150">
    <property type="entry name" value="Vaccinia Virus protein VP39"/>
    <property type="match status" value="1"/>
</dbReference>
<dbReference type="Pfam" id="PF03602">
    <property type="entry name" value="Cons_hypoth95"/>
    <property type="match status" value="1"/>
</dbReference>
<dbReference type="PANTHER" id="PTHR43542">
    <property type="entry name" value="METHYLTRANSFERASE"/>
    <property type="match status" value="1"/>
</dbReference>
<evidence type="ECO:0000313" key="3">
    <source>
        <dbReference type="EMBL" id="KXG75999.1"/>
    </source>
</evidence>
<dbReference type="PANTHER" id="PTHR43542:SF1">
    <property type="entry name" value="METHYLTRANSFERASE"/>
    <property type="match status" value="1"/>
</dbReference>
<dbReference type="InterPro" id="IPR029063">
    <property type="entry name" value="SAM-dependent_MTases_sf"/>
</dbReference>
<dbReference type="NCBIfam" id="TIGR00095">
    <property type="entry name" value="16S rRNA (guanine(966)-N(2))-methyltransferase RsmD"/>
    <property type="match status" value="1"/>
</dbReference>
<gene>
    <name evidence="3" type="primary">rsmD</name>
    <name evidence="3" type="ORF">AN619_14630</name>
</gene>
<dbReference type="GO" id="GO:0052913">
    <property type="term" value="F:16S rRNA (guanine(966)-N(2))-methyltransferase activity"/>
    <property type="evidence" value="ECO:0007669"/>
    <property type="project" value="UniProtKB-EC"/>
</dbReference>
<dbReference type="EC" id="2.1.1.171" evidence="3"/>
<keyword evidence="4" id="KW-1185">Reference proteome</keyword>
<sequence>MRVIAGQLKGRKLKAPNGLNTRPTTDRVKESIFSMIHPYLMDSMVLDLFSGTGSLGIEALSRGAKKAYFVDHNKQSISIIKENISNLGLLDQSVILFSDAIKALKELALKNEKFDIIFLDPPYAKGLIIPCIQEIQNNLLLRPEGMIVVEHDPEDQLPEMIEKLHKRKDRRYGNTNISIYSEEA</sequence>
<dbReference type="InterPro" id="IPR004398">
    <property type="entry name" value="RNA_MeTrfase_RsmD"/>
</dbReference>
<name>A0A140L624_9FIRM</name>
<evidence type="ECO:0000256" key="2">
    <source>
        <dbReference type="ARBA" id="ARBA00022679"/>
    </source>
</evidence>
<reference evidence="3 4" key="1">
    <citation type="submission" date="2015-12" db="EMBL/GenBank/DDBJ databases">
        <title>Draft genome sequence of the thermoanaerobe Thermotalea metallivorans, an isolate from the runoff channel of the Great Artesian Basin, Australia.</title>
        <authorList>
            <person name="Patel B.K."/>
        </authorList>
    </citation>
    <scope>NUCLEOTIDE SEQUENCE [LARGE SCALE GENOMIC DNA]</scope>
    <source>
        <strain evidence="3 4">B2-1</strain>
    </source>
</reference>
<dbReference type="SUPFAM" id="SSF53335">
    <property type="entry name" value="S-adenosyl-L-methionine-dependent methyltransferases"/>
    <property type="match status" value="1"/>
</dbReference>